<gene>
    <name evidence="1" type="ORF">BU23DRAFT_74267</name>
</gene>
<evidence type="ECO:0000313" key="2">
    <source>
        <dbReference type="Proteomes" id="UP000800036"/>
    </source>
</evidence>
<sequence length="191" mass="21829">MAWDHCCTRRCRLSSTLASHSIHSVHSIFSSSCLPVTPSPRLALRPQRSLCSCVACPVALRPDFVLVRSEAMVYHGSRRRPRDLDIVGTPTALWAFLEGAQEDGRFSVMLKGRRLILFLSIISKLPCNCIFTSKHLVYRHSRRWRRYYHFDRFNRTWERSVSGAEIYAHGFPRGLGGLDARPLADEGESLR</sequence>
<dbReference type="OrthoDB" id="3794352at2759"/>
<proteinExistence type="predicted"/>
<dbReference type="EMBL" id="ML976670">
    <property type="protein sequence ID" value="KAF1975463.1"/>
    <property type="molecule type" value="Genomic_DNA"/>
</dbReference>
<evidence type="ECO:0000313" key="1">
    <source>
        <dbReference type="EMBL" id="KAF1975463.1"/>
    </source>
</evidence>
<name>A0A6A5VD90_9PLEO</name>
<reference evidence="1" key="1">
    <citation type="journal article" date="2020" name="Stud. Mycol.">
        <title>101 Dothideomycetes genomes: a test case for predicting lifestyles and emergence of pathogens.</title>
        <authorList>
            <person name="Haridas S."/>
            <person name="Albert R."/>
            <person name="Binder M."/>
            <person name="Bloem J."/>
            <person name="Labutti K."/>
            <person name="Salamov A."/>
            <person name="Andreopoulos B."/>
            <person name="Baker S."/>
            <person name="Barry K."/>
            <person name="Bills G."/>
            <person name="Bluhm B."/>
            <person name="Cannon C."/>
            <person name="Castanera R."/>
            <person name="Culley D."/>
            <person name="Daum C."/>
            <person name="Ezra D."/>
            <person name="Gonzalez J."/>
            <person name="Henrissat B."/>
            <person name="Kuo A."/>
            <person name="Liang C."/>
            <person name="Lipzen A."/>
            <person name="Lutzoni F."/>
            <person name="Magnuson J."/>
            <person name="Mondo S."/>
            <person name="Nolan M."/>
            <person name="Ohm R."/>
            <person name="Pangilinan J."/>
            <person name="Park H.-J."/>
            <person name="Ramirez L."/>
            <person name="Alfaro M."/>
            <person name="Sun H."/>
            <person name="Tritt A."/>
            <person name="Yoshinaga Y."/>
            <person name="Zwiers L.-H."/>
            <person name="Turgeon B."/>
            <person name="Goodwin S."/>
            <person name="Spatafora J."/>
            <person name="Crous P."/>
            <person name="Grigoriev I."/>
        </authorList>
    </citation>
    <scope>NUCLEOTIDE SEQUENCE</scope>
    <source>
        <strain evidence="1">CBS 107.79</strain>
    </source>
</reference>
<accession>A0A6A5VD90</accession>
<keyword evidence="2" id="KW-1185">Reference proteome</keyword>
<protein>
    <submittedName>
        <fullName evidence="1">Uncharacterized protein</fullName>
    </submittedName>
</protein>
<organism evidence="1 2">
    <name type="scientific">Bimuria novae-zelandiae CBS 107.79</name>
    <dbReference type="NCBI Taxonomy" id="1447943"/>
    <lineage>
        <taxon>Eukaryota</taxon>
        <taxon>Fungi</taxon>
        <taxon>Dikarya</taxon>
        <taxon>Ascomycota</taxon>
        <taxon>Pezizomycotina</taxon>
        <taxon>Dothideomycetes</taxon>
        <taxon>Pleosporomycetidae</taxon>
        <taxon>Pleosporales</taxon>
        <taxon>Massarineae</taxon>
        <taxon>Didymosphaeriaceae</taxon>
        <taxon>Bimuria</taxon>
    </lineage>
</organism>
<dbReference type="AlphaFoldDB" id="A0A6A5VD90"/>
<dbReference type="Proteomes" id="UP000800036">
    <property type="component" value="Unassembled WGS sequence"/>
</dbReference>